<evidence type="ECO:0000313" key="1">
    <source>
        <dbReference type="EMBL" id="GGB19964.1"/>
    </source>
</evidence>
<protein>
    <submittedName>
        <fullName evidence="1">Uncharacterized protein</fullName>
    </submittedName>
</protein>
<dbReference type="EMBL" id="BMJC01000005">
    <property type="protein sequence ID" value="GGB19964.1"/>
    <property type="molecule type" value="Genomic_DNA"/>
</dbReference>
<comment type="caution">
    <text evidence="1">The sequence shown here is derived from an EMBL/GenBank/DDBJ whole genome shotgun (WGS) entry which is preliminary data.</text>
</comment>
<dbReference type="Proteomes" id="UP000607559">
    <property type="component" value="Unassembled WGS sequence"/>
</dbReference>
<organism evidence="1 2">
    <name type="scientific">Puia dinghuensis</name>
    <dbReference type="NCBI Taxonomy" id="1792502"/>
    <lineage>
        <taxon>Bacteria</taxon>
        <taxon>Pseudomonadati</taxon>
        <taxon>Bacteroidota</taxon>
        <taxon>Chitinophagia</taxon>
        <taxon>Chitinophagales</taxon>
        <taxon>Chitinophagaceae</taxon>
        <taxon>Puia</taxon>
    </lineage>
</organism>
<sequence length="128" mass="14005">MQLDKSILKEEAHIGEELMADSNVSQLERKCFVVRQAVADGDFTLEEALAAYGVAREDFNNYLSQQVVSEINVFFSHSSSHVLAVTASIAVIGELYKVFLGNVDPQAQTFQDHLRSLSQAVSSGKVAV</sequence>
<name>A0A8J2XW03_9BACT</name>
<gene>
    <name evidence="1" type="ORF">GCM10011511_49680</name>
</gene>
<reference evidence="1" key="1">
    <citation type="journal article" date="2014" name="Int. J. Syst. Evol. Microbiol.">
        <title>Complete genome sequence of Corynebacterium casei LMG S-19264T (=DSM 44701T), isolated from a smear-ripened cheese.</title>
        <authorList>
            <consortium name="US DOE Joint Genome Institute (JGI-PGF)"/>
            <person name="Walter F."/>
            <person name="Albersmeier A."/>
            <person name="Kalinowski J."/>
            <person name="Ruckert C."/>
        </authorList>
    </citation>
    <scope>NUCLEOTIDE SEQUENCE</scope>
    <source>
        <strain evidence="1">CGMCC 1.15448</strain>
    </source>
</reference>
<accession>A0A8J2XW03</accession>
<proteinExistence type="predicted"/>
<reference evidence="1" key="2">
    <citation type="submission" date="2020-09" db="EMBL/GenBank/DDBJ databases">
        <authorList>
            <person name="Sun Q."/>
            <person name="Zhou Y."/>
        </authorList>
    </citation>
    <scope>NUCLEOTIDE SEQUENCE</scope>
    <source>
        <strain evidence="1">CGMCC 1.15448</strain>
    </source>
</reference>
<dbReference type="RefSeq" id="WP_188936860.1">
    <property type="nucleotide sequence ID" value="NZ_BMJC01000005.1"/>
</dbReference>
<dbReference type="AlphaFoldDB" id="A0A8J2XW03"/>
<evidence type="ECO:0000313" key="2">
    <source>
        <dbReference type="Proteomes" id="UP000607559"/>
    </source>
</evidence>
<keyword evidence="2" id="KW-1185">Reference proteome</keyword>